<proteinExistence type="predicted"/>
<dbReference type="InterPro" id="IPR035974">
    <property type="entry name" value="Rap/Ran-GAP_sf"/>
</dbReference>
<feature type="compositionally biased region" description="Basic and acidic residues" evidence="7">
    <location>
        <begin position="165"/>
        <end position="174"/>
    </location>
</feature>
<dbReference type="Proteomes" id="UP000230750">
    <property type="component" value="Unassembled WGS sequence"/>
</dbReference>
<organism evidence="9 10">
    <name type="scientific">Stichopus japonicus</name>
    <name type="common">Sea cucumber</name>
    <dbReference type="NCBI Taxonomy" id="307972"/>
    <lineage>
        <taxon>Eukaryota</taxon>
        <taxon>Metazoa</taxon>
        <taxon>Echinodermata</taxon>
        <taxon>Eleutherozoa</taxon>
        <taxon>Echinozoa</taxon>
        <taxon>Holothuroidea</taxon>
        <taxon>Aspidochirotacea</taxon>
        <taxon>Aspidochirotida</taxon>
        <taxon>Stichopodidae</taxon>
        <taxon>Apostichopus</taxon>
    </lineage>
</organism>
<dbReference type="PANTHER" id="PTHR21344:SF1">
    <property type="entry name" value="RAL GTPASE-ACTIVATING PROTEIN SUBUNIT BETA"/>
    <property type="match status" value="1"/>
</dbReference>
<evidence type="ECO:0000256" key="1">
    <source>
        <dbReference type="ARBA" id="ARBA00022468"/>
    </source>
</evidence>
<dbReference type="InterPro" id="IPR000331">
    <property type="entry name" value="Rap/Ran_GAP_dom"/>
</dbReference>
<comment type="function">
    <text evidence="3">Non-catalytic subunit of the heterodimeric RalGAP1 and RalGAP2 complexes which act as GTPase activators for the Ras-like small GTPases RALA and RALB.</text>
</comment>
<name>A0A2G8L1Y7_STIJA</name>
<keyword evidence="1" id="KW-0343">GTPase activation</keyword>
<comment type="caution">
    <text evidence="9">The sequence shown here is derived from an EMBL/GenBank/DDBJ whole genome shotgun (WGS) entry which is preliminary data.</text>
</comment>
<evidence type="ECO:0000256" key="3">
    <source>
        <dbReference type="ARBA" id="ARBA00053327"/>
    </source>
</evidence>
<feature type="region of interest" description="Disordered" evidence="7">
    <location>
        <begin position="127"/>
        <end position="176"/>
    </location>
</feature>
<evidence type="ECO:0000256" key="4">
    <source>
        <dbReference type="ARBA" id="ARBA00063020"/>
    </source>
</evidence>
<evidence type="ECO:0000256" key="7">
    <source>
        <dbReference type="SAM" id="MobiDB-lite"/>
    </source>
</evidence>
<evidence type="ECO:0000259" key="8">
    <source>
        <dbReference type="PROSITE" id="PS50085"/>
    </source>
</evidence>
<dbReference type="EMBL" id="MRZV01000260">
    <property type="protein sequence ID" value="PIK54160.1"/>
    <property type="molecule type" value="Genomic_DNA"/>
</dbReference>
<dbReference type="PROSITE" id="PS50085">
    <property type="entry name" value="RAPGAP"/>
    <property type="match status" value="1"/>
</dbReference>
<dbReference type="STRING" id="307972.A0A2G8L1Y7"/>
<dbReference type="GO" id="GO:0005096">
    <property type="term" value="F:GTPase activator activity"/>
    <property type="evidence" value="ECO:0007669"/>
    <property type="project" value="UniProtKB-KW"/>
</dbReference>
<evidence type="ECO:0000313" key="9">
    <source>
        <dbReference type="EMBL" id="PIK54160.1"/>
    </source>
</evidence>
<reference evidence="9 10" key="1">
    <citation type="journal article" date="2017" name="PLoS Biol.">
        <title>The sea cucumber genome provides insights into morphological evolution and visceral regeneration.</title>
        <authorList>
            <person name="Zhang X."/>
            <person name="Sun L."/>
            <person name="Yuan J."/>
            <person name="Sun Y."/>
            <person name="Gao Y."/>
            <person name="Zhang L."/>
            <person name="Li S."/>
            <person name="Dai H."/>
            <person name="Hamel J.F."/>
            <person name="Liu C."/>
            <person name="Yu Y."/>
            <person name="Liu S."/>
            <person name="Lin W."/>
            <person name="Guo K."/>
            <person name="Jin S."/>
            <person name="Xu P."/>
            <person name="Storey K.B."/>
            <person name="Huan P."/>
            <person name="Zhang T."/>
            <person name="Zhou Y."/>
            <person name="Zhang J."/>
            <person name="Lin C."/>
            <person name="Li X."/>
            <person name="Xing L."/>
            <person name="Huo D."/>
            <person name="Sun M."/>
            <person name="Wang L."/>
            <person name="Mercier A."/>
            <person name="Li F."/>
            <person name="Yang H."/>
            <person name="Xiang J."/>
        </authorList>
    </citation>
    <scope>NUCLEOTIDE SEQUENCE [LARGE SCALE GENOMIC DNA]</scope>
    <source>
        <strain evidence="9">Shaxun</strain>
        <tissue evidence="9">Muscle</tissue>
    </source>
</reference>
<evidence type="ECO:0000256" key="5">
    <source>
        <dbReference type="ARBA" id="ARBA00072207"/>
    </source>
</evidence>
<dbReference type="AlphaFoldDB" id="A0A2G8L1Y7"/>
<dbReference type="OrthoDB" id="10009983at2759"/>
<keyword evidence="2" id="KW-0597">Phosphoprotein</keyword>
<sequence length="296" mass="32910">MVFPSDLKILDSISSRTFDTVFIFYIQKSGQRSASDILANVNSKHLVNSQFLEFLHSLGWPVVIGEHPGWTGNMMTSWKVDLYSHDSSEKKELSHGGSLYNGRKQVLYFADALSEVAFVVPNLPEAKTSSSETSKRDSFISEDSIDSSTSSIGLPLPPLASNNNNKDDSPRDIIPETNTGTEEFLAASLSSMPKPSEAGIMVIFIHALRSGLYRVAMKSSSTLAVPLIDGMVVSRRTLGAVVRQTAVNVCNRKRLESDNYSPPHVRRRQKIQDMVHKYHKRMNVPQFLASLFDQDT</sequence>
<dbReference type="PANTHER" id="PTHR21344">
    <property type="entry name" value="RAL GTPASE-ACTIVATING PROTEIN SUBUNIT BETA"/>
    <property type="match status" value="1"/>
</dbReference>
<evidence type="ECO:0000256" key="6">
    <source>
        <dbReference type="ARBA" id="ARBA00081608"/>
    </source>
</evidence>
<accession>A0A2G8L1Y7</accession>
<feature type="domain" description="Rap-GAP" evidence="8">
    <location>
        <begin position="7"/>
        <end position="296"/>
    </location>
</feature>
<keyword evidence="10" id="KW-1185">Reference proteome</keyword>
<comment type="subunit">
    <text evidence="4">Component of the heterodimeric RalGAP1 complex with RALGAPA1 and of the heterodimeric RalGAP2 complex with RALGAPA2. Heterodimerization is required for activity.</text>
</comment>
<evidence type="ECO:0000313" key="10">
    <source>
        <dbReference type="Proteomes" id="UP000230750"/>
    </source>
</evidence>
<dbReference type="Gene3D" id="3.40.50.11210">
    <property type="entry name" value="Rap/Ran-GAP"/>
    <property type="match status" value="1"/>
</dbReference>
<dbReference type="SUPFAM" id="SSF111347">
    <property type="entry name" value="Rap/Ran-GAP"/>
    <property type="match status" value="2"/>
</dbReference>
<protein>
    <recommendedName>
        <fullName evidence="5">Ral GTPase-activating protein subunit beta</fullName>
    </recommendedName>
    <alternativeName>
        <fullName evidence="6">p170</fullName>
    </alternativeName>
</protein>
<dbReference type="FunFam" id="3.40.50.11210:FF:000005">
    <property type="entry name" value="Ral GTPase-activating protein, beta subunit (non-catalytic)"/>
    <property type="match status" value="1"/>
</dbReference>
<dbReference type="GO" id="GO:0051056">
    <property type="term" value="P:regulation of small GTPase mediated signal transduction"/>
    <property type="evidence" value="ECO:0007669"/>
    <property type="project" value="InterPro"/>
</dbReference>
<gene>
    <name evidence="9" type="ORF">BSL78_08945</name>
</gene>
<dbReference type="InterPro" id="IPR039930">
    <property type="entry name" value="RALGAPB"/>
</dbReference>
<evidence type="ECO:0000256" key="2">
    <source>
        <dbReference type="ARBA" id="ARBA00022553"/>
    </source>
</evidence>